<evidence type="ECO:0000256" key="2">
    <source>
        <dbReference type="ARBA" id="ARBA00007294"/>
    </source>
</evidence>
<keyword evidence="5 12" id="KW-0999">Mitochondrion inner membrane</keyword>
<gene>
    <name evidence="13" type="ORF">N0F65_012381</name>
</gene>
<comment type="similarity">
    <text evidence="2 12">Belongs to the CybS family.</text>
</comment>
<dbReference type="Proteomes" id="UP001146120">
    <property type="component" value="Unassembled WGS sequence"/>
</dbReference>
<keyword evidence="8 12" id="KW-0496">Mitochondrion</keyword>
<proteinExistence type="inferred from homology"/>
<keyword evidence="3" id="KW-0813">Transport</keyword>
<keyword evidence="11" id="KW-0408">Iron</keyword>
<dbReference type="GO" id="GO:0006099">
    <property type="term" value="P:tricarboxylic acid cycle"/>
    <property type="evidence" value="ECO:0007669"/>
    <property type="project" value="TreeGrafter"/>
</dbReference>
<sequence>ENKPATGLAAIIEADNSKVAHKVYHWTSVGLMALLPTAFVLSPSPLAVPVDLALGVAIPVHAHIGINNVISDYVPQHLRTLARLGMLGVTGVMFLGFLRVNIEGEGITETIKTVWRESPNKKQE</sequence>
<evidence type="ECO:0000313" key="13">
    <source>
        <dbReference type="EMBL" id="DAZ96191.1"/>
    </source>
</evidence>
<dbReference type="InterPro" id="IPR007992">
    <property type="entry name" value="CybS"/>
</dbReference>
<dbReference type="Pfam" id="PF05328">
    <property type="entry name" value="CybS"/>
    <property type="match status" value="1"/>
</dbReference>
<organism evidence="13 14">
    <name type="scientific">Lagenidium giganteum</name>
    <dbReference type="NCBI Taxonomy" id="4803"/>
    <lineage>
        <taxon>Eukaryota</taxon>
        <taxon>Sar</taxon>
        <taxon>Stramenopiles</taxon>
        <taxon>Oomycota</taxon>
        <taxon>Peronosporomycetes</taxon>
        <taxon>Pythiales</taxon>
        <taxon>Pythiaceae</taxon>
    </lineage>
</organism>
<reference evidence="13" key="2">
    <citation type="journal article" date="2023" name="Microbiol Resour">
        <title>Decontamination and Annotation of the Draft Genome Sequence of the Oomycete Lagenidium giganteum ARSEF 373.</title>
        <authorList>
            <person name="Morgan W.R."/>
            <person name="Tartar A."/>
        </authorList>
    </citation>
    <scope>NUCLEOTIDE SEQUENCE</scope>
    <source>
        <strain evidence="13">ARSEF 373</strain>
    </source>
</reference>
<keyword evidence="14" id="KW-1185">Reference proteome</keyword>
<keyword evidence="9 12" id="KW-0472">Membrane</keyword>
<feature type="non-terminal residue" evidence="13">
    <location>
        <position position="1"/>
    </location>
</feature>
<keyword evidence="11" id="KW-0479">Metal-binding</keyword>
<dbReference type="PANTHER" id="PTHR13337">
    <property type="entry name" value="SUCCINATE DEHYDROGENASE"/>
    <property type="match status" value="1"/>
</dbReference>
<evidence type="ECO:0000256" key="8">
    <source>
        <dbReference type="ARBA" id="ARBA00023128"/>
    </source>
</evidence>
<feature type="binding site" description="axial binding residue" evidence="11">
    <location>
        <position position="61"/>
    </location>
    <ligand>
        <name>heme b</name>
        <dbReference type="ChEBI" id="CHEBI:60344"/>
        <note>ligand shared with SDHC</note>
    </ligand>
    <ligandPart>
        <name>Fe</name>
        <dbReference type="ChEBI" id="CHEBI:18248"/>
    </ligandPart>
</feature>
<reference evidence="13" key="1">
    <citation type="submission" date="2022-11" db="EMBL/GenBank/DDBJ databases">
        <authorList>
            <person name="Morgan W.R."/>
            <person name="Tartar A."/>
        </authorList>
    </citation>
    <scope>NUCLEOTIDE SEQUENCE</scope>
    <source>
        <strain evidence="13">ARSEF 373</strain>
    </source>
</reference>
<accession>A0AAV2YR32</accession>
<keyword evidence="7 12" id="KW-1133">Transmembrane helix</keyword>
<dbReference type="Gene3D" id="1.20.1300.10">
    <property type="entry name" value="Fumarate reductase/succinate dehydrogenase, transmembrane subunit"/>
    <property type="match status" value="1"/>
</dbReference>
<dbReference type="GO" id="GO:0020037">
    <property type="term" value="F:heme binding"/>
    <property type="evidence" value="ECO:0007669"/>
    <property type="project" value="TreeGrafter"/>
</dbReference>
<evidence type="ECO:0000256" key="4">
    <source>
        <dbReference type="ARBA" id="ARBA00022692"/>
    </source>
</evidence>
<dbReference type="GO" id="GO:0046872">
    <property type="term" value="F:metal ion binding"/>
    <property type="evidence" value="ECO:0007669"/>
    <property type="project" value="UniProtKB-KW"/>
</dbReference>
<feature type="transmembrane region" description="Helical" evidence="12">
    <location>
        <begin position="81"/>
        <end position="102"/>
    </location>
</feature>
<keyword evidence="4 12" id="KW-0812">Transmembrane</keyword>
<dbReference type="GO" id="GO:0005743">
    <property type="term" value="C:mitochondrial inner membrane"/>
    <property type="evidence" value="ECO:0007669"/>
    <property type="project" value="UniProtKB-SubCell"/>
</dbReference>
<comment type="subcellular location">
    <subcellularLocation>
        <location evidence="1 12">Mitochondrion inner membrane</location>
        <topology evidence="1 12">Multi-pass membrane protein</topology>
    </subcellularLocation>
</comment>
<protein>
    <recommendedName>
        <fullName evidence="12">Succinate dehydrogenase [ubiquinone] cytochrome b small subunit</fullName>
    </recommendedName>
</protein>
<evidence type="ECO:0000256" key="10">
    <source>
        <dbReference type="PIRSR" id="PIRSR607992-1"/>
    </source>
</evidence>
<evidence type="ECO:0000256" key="11">
    <source>
        <dbReference type="PIRSR" id="PIRSR607992-2"/>
    </source>
</evidence>
<feature type="transmembrane region" description="Helical" evidence="12">
    <location>
        <begin position="23"/>
        <end position="42"/>
    </location>
</feature>
<dbReference type="AlphaFoldDB" id="A0AAV2YR32"/>
<dbReference type="GO" id="GO:0006121">
    <property type="term" value="P:mitochondrial electron transport, succinate to ubiquinone"/>
    <property type="evidence" value="ECO:0007669"/>
    <property type="project" value="TreeGrafter"/>
</dbReference>
<evidence type="ECO:0000256" key="9">
    <source>
        <dbReference type="ARBA" id="ARBA00023136"/>
    </source>
</evidence>
<dbReference type="SUPFAM" id="SSF81343">
    <property type="entry name" value="Fumarate reductase respiratory complex transmembrane subunits"/>
    <property type="match status" value="1"/>
</dbReference>
<evidence type="ECO:0000256" key="3">
    <source>
        <dbReference type="ARBA" id="ARBA00022448"/>
    </source>
</evidence>
<evidence type="ECO:0000256" key="6">
    <source>
        <dbReference type="ARBA" id="ARBA00022946"/>
    </source>
</evidence>
<evidence type="ECO:0000256" key="12">
    <source>
        <dbReference type="RuleBase" id="RU364031"/>
    </source>
</evidence>
<evidence type="ECO:0000313" key="14">
    <source>
        <dbReference type="Proteomes" id="UP001146120"/>
    </source>
</evidence>
<dbReference type="GO" id="GO:0048039">
    <property type="term" value="F:ubiquinone binding"/>
    <property type="evidence" value="ECO:0007669"/>
    <property type="project" value="TreeGrafter"/>
</dbReference>
<dbReference type="InterPro" id="IPR034804">
    <property type="entry name" value="SQR/QFR_C/D"/>
</dbReference>
<comment type="caution">
    <text evidence="12">Lacks conserved residue(s) required for the propagation of feature annotation.</text>
</comment>
<evidence type="ECO:0000256" key="1">
    <source>
        <dbReference type="ARBA" id="ARBA00004448"/>
    </source>
</evidence>
<keyword evidence="6 12" id="KW-0809">Transit peptide</keyword>
<dbReference type="PANTHER" id="PTHR13337:SF2">
    <property type="entry name" value="SUCCINATE DEHYDROGENASE [UBIQUINONE] CYTOCHROME B SMALL SUBUNIT, MITOCHONDRIAL"/>
    <property type="match status" value="1"/>
</dbReference>
<feature type="binding site" evidence="10">
    <location>
        <position position="73"/>
    </location>
    <ligand>
        <name>a ubiquinone</name>
        <dbReference type="ChEBI" id="CHEBI:16389"/>
        <note>ligand shared with IP/SDHB</note>
    </ligand>
</feature>
<evidence type="ECO:0000256" key="5">
    <source>
        <dbReference type="ARBA" id="ARBA00022792"/>
    </source>
</evidence>
<name>A0AAV2YR32_9STRA</name>
<comment type="caution">
    <text evidence="13">The sequence shown here is derived from an EMBL/GenBank/DDBJ whole genome shotgun (WGS) entry which is preliminary data.</text>
</comment>
<evidence type="ECO:0000256" key="7">
    <source>
        <dbReference type="ARBA" id="ARBA00022989"/>
    </source>
</evidence>
<dbReference type="EMBL" id="DAKRPA010000175">
    <property type="protein sequence ID" value="DAZ96191.1"/>
    <property type="molecule type" value="Genomic_DNA"/>
</dbReference>